<proteinExistence type="inferred from homology"/>
<evidence type="ECO:0000256" key="9">
    <source>
        <dbReference type="ARBA" id="ARBA00023306"/>
    </source>
</evidence>
<evidence type="ECO:0000256" key="4">
    <source>
        <dbReference type="ARBA" id="ARBA00022454"/>
    </source>
</evidence>
<feature type="region of interest" description="Disordered" evidence="12">
    <location>
        <begin position="1"/>
        <end position="25"/>
    </location>
</feature>
<evidence type="ECO:0000256" key="2">
    <source>
        <dbReference type="ARBA" id="ARBA00004286"/>
    </source>
</evidence>
<dbReference type="PIRSF" id="PIRSF005719">
    <property type="entry name" value="SMC"/>
    <property type="match status" value="1"/>
</dbReference>
<dbReference type="InterPro" id="IPR003395">
    <property type="entry name" value="RecF/RecN/SMC_N"/>
</dbReference>
<dbReference type="Gene3D" id="3.40.50.300">
    <property type="entry name" value="P-loop containing nucleotide triphosphate hydrolases"/>
    <property type="match status" value="2"/>
</dbReference>
<feature type="coiled-coil region" evidence="11">
    <location>
        <begin position="282"/>
        <end position="386"/>
    </location>
</feature>
<protein>
    <recommendedName>
        <fullName evidence="10">Structural maintenance of chromosomes protein</fullName>
    </recommendedName>
</protein>
<dbReference type="Gene3D" id="1.20.1060.20">
    <property type="match status" value="1"/>
</dbReference>
<keyword evidence="9" id="KW-0131">Cell cycle</keyword>
<dbReference type="PANTHER" id="PTHR18937">
    <property type="entry name" value="STRUCTURAL MAINTENANCE OF CHROMOSOMES SMC FAMILY MEMBER"/>
    <property type="match status" value="1"/>
</dbReference>
<keyword evidence="15" id="KW-1185">Reference proteome</keyword>
<evidence type="ECO:0000313" key="14">
    <source>
        <dbReference type="EMBL" id="CAL8092994.1"/>
    </source>
</evidence>
<dbReference type="SUPFAM" id="SSF75553">
    <property type="entry name" value="Smc hinge domain"/>
    <property type="match status" value="1"/>
</dbReference>
<evidence type="ECO:0000256" key="1">
    <source>
        <dbReference type="ARBA" id="ARBA00004123"/>
    </source>
</evidence>
<gene>
    <name evidence="14" type="ORF">ODALV1_LOCUS8373</name>
</gene>
<dbReference type="PANTHER" id="PTHR18937:SF12">
    <property type="entry name" value="STRUCTURAL MAINTENANCE OF CHROMOSOMES PROTEIN"/>
    <property type="match status" value="1"/>
</dbReference>
<evidence type="ECO:0000256" key="3">
    <source>
        <dbReference type="ARBA" id="ARBA00005597"/>
    </source>
</evidence>
<dbReference type="SUPFAM" id="SSF52540">
    <property type="entry name" value="P-loop containing nucleoside triphosphate hydrolases"/>
    <property type="match status" value="1"/>
</dbReference>
<keyword evidence="4" id="KW-0158">Chromosome</keyword>
<dbReference type="CDD" id="cd03275">
    <property type="entry name" value="ABC_SMC1_euk"/>
    <property type="match status" value="1"/>
</dbReference>
<comment type="subcellular location">
    <subcellularLocation>
        <location evidence="2">Chromosome</location>
    </subcellularLocation>
    <subcellularLocation>
        <location evidence="1 10">Nucleus</location>
    </subcellularLocation>
</comment>
<feature type="domain" description="SMC hinge" evidence="13">
    <location>
        <begin position="545"/>
        <end position="661"/>
    </location>
</feature>
<dbReference type="InterPro" id="IPR027417">
    <property type="entry name" value="P-loop_NTPase"/>
</dbReference>
<dbReference type="EMBL" id="CAXLJM020000026">
    <property type="protein sequence ID" value="CAL8092994.1"/>
    <property type="molecule type" value="Genomic_DNA"/>
</dbReference>
<dbReference type="InterPro" id="IPR010935">
    <property type="entry name" value="SMC_hinge"/>
</dbReference>
<dbReference type="InterPro" id="IPR036277">
    <property type="entry name" value="SMC_hinge_sf"/>
</dbReference>
<keyword evidence="7 11" id="KW-0175">Coiled coil</keyword>
<comment type="similarity">
    <text evidence="3">Belongs to the SMC family. SMC1 subfamily.</text>
</comment>
<dbReference type="InterPro" id="IPR028468">
    <property type="entry name" value="Smc1_ABC"/>
</dbReference>
<feature type="compositionally biased region" description="Low complexity" evidence="12">
    <location>
        <begin position="988"/>
        <end position="1009"/>
    </location>
</feature>
<keyword evidence="5" id="KW-0132">Cell division</keyword>
<name>A0ABP1Q9X2_9HEXA</name>
<keyword evidence="8 10" id="KW-0539">Nucleus</keyword>
<evidence type="ECO:0000313" key="15">
    <source>
        <dbReference type="Proteomes" id="UP001642540"/>
    </source>
</evidence>
<evidence type="ECO:0000256" key="8">
    <source>
        <dbReference type="ARBA" id="ARBA00023242"/>
    </source>
</evidence>
<dbReference type="Gene3D" id="3.30.70.1620">
    <property type="match status" value="1"/>
</dbReference>
<evidence type="ECO:0000256" key="5">
    <source>
        <dbReference type="ARBA" id="ARBA00022618"/>
    </source>
</evidence>
<evidence type="ECO:0000256" key="11">
    <source>
        <dbReference type="SAM" id="Coils"/>
    </source>
</evidence>
<feature type="region of interest" description="Disordered" evidence="12">
    <location>
        <begin position="987"/>
        <end position="1009"/>
    </location>
</feature>
<dbReference type="Proteomes" id="UP001642540">
    <property type="component" value="Unassembled WGS sequence"/>
</dbReference>
<comment type="caution">
    <text evidence="14">The sequence shown here is derived from an EMBL/GenBank/DDBJ whole genome shotgun (WGS) entry which is preliminary data.</text>
</comment>
<feature type="region of interest" description="Disordered" evidence="12">
    <location>
        <begin position="414"/>
        <end position="436"/>
    </location>
</feature>
<dbReference type="InterPro" id="IPR024704">
    <property type="entry name" value="SMC"/>
</dbReference>
<feature type="compositionally biased region" description="Acidic residues" evidence="12">
    <location>
        <begin position="1"/>
        <end position="11"/>
    </location>
</feature>
<reference evidence="14 15" key="1">
    <citation type="submission" date="2024-08" db="EMBL/GenBank/DDBJ databases">
        <authorList>
            <person name="Cucini C."/>
            <person name="Frati F."/>
        </authorList>
    </citation>
    <scope>NUCLEOTIDE SEQUENCE [LARGE SCALE GENOMIC DNA]</scope>
</reference>
<accession>A0ABP1Q9X2</accession>
<dbReference type="SMART" id="SM00968">
    <property type="entry name" value="SMC_hinge"/>
    <property type="match status" value="1"/>
</dbReference>
<keyword evidence="6" id="KW-0498">Mitosis</keyword>
<evidence type="ECO:0000256" key="12">
    <source>
        <dbReference type="SAM" id="MobiDB-lite"/>
    </source>
</evidence>
<evidence type="ECO:0000256" key="7">
    <source>
        <dbReference type="ARBA" id="ARBA00023054"/>
    </source>
</evidence>
<evidence type="ECO:0000259" key="13">
    <source>
        <dbReference type="SMART" id="SM00968"/>
    </source>
</evidence>
<dbReference type="Pfam" id="PF02463">
    <property type="entry name" value="SMC_N"/>
    <property type="match status" value="1"/>
</dbReference>
<feature type="coiled-coil region" evidence="11">
    <location>
        <begin position="1036"/>
        <end position="1105"/>
    </location>
</feature>
<dbReference type="Pfam" id="PF06470">
    <property type="entry name" value="SMC_hinge"/>
    <property type="match status" value="1"/>
</dbReference>
<organism evidence="14 15">
    <name type="scientific">Orchesella dallaii</name>
    <dbReference type="NCBI Taxonomy" id="48710"/>
    <lineage>
        <taxon>Eukaryota</taxon>
        <taxon>Metazoa</taxon>
        <taxon>Ecdysozoa</taxon>
        <taxon>Arthropoda</taxon>
        <taxon>Hexapoda</taxon>
        <taxon>Collembola</taxon>
        <taxon>Entomobryomorpha</taxon>
        <taxon>Entomobryoidea</taxon>
        <taxon>Orchesellidae</taxon>
        <taxon>Orchesellinae</taxon>
        <taxon>Orchesella</taxon>
    </lineage>
</organism>
<evidence type="ECO:0000256" key="10">
    <source>
        <dbReference type="PIRNR" id="PIRNR005719"/>
    </source>
</evidence>
<feature type="coiled-coil region" evidence="11">
    <location>
        <begin position="468"/>
        <end position="530"/>
    </location>
</feature>
<sequence>MSQNCEEEGLVVDEGIGNGGGTDVSTSSHWKLQYIDVENFKSYCGQIRIGPLRPFIAIIGPNGSGKSNLMDAISFVMGERTANLRVRRLNELIHGAMIGQPVSSQASVSAVFRQIVENEEEVPDLKFSRVIRSASCDYIINDEAVSQQVYLEELAKMGINAKAKNFLVFQGAVETVTMKTAKERTALLEEICGSNALKEEYEKTKAEMSDMEIKLQGVHMKKKGVIAEKREVEMELNEAKRFGELMNDVANKEIQISLFKLLYLEQEIETADNELLLKSRDVERLEIAKQKTDDKYKEKKRERSELNRVLSAKEMILHNTEQEKNKKQPKLIEARQKRLHLEQKLAKAEKSLKHAKDNKISLENDLEQLRRNLEKTKEEENAFVGQNDESLLTQGVDVTLRESQMKEYWDLKKEVNGKTSKERSETETLQRQKRDKDDVFDSLNRQKLDLSSKLDLITHEIKGTSTLVGKAEDTVKHLREQLQQKQAEIQPLEEEVSQADERISVLQQELEAVTKEFENAKINKHEALRRQRKHEVITSLQGLFKGVFDRVVNLCQPRHNRYKIAISKVIGKEMEAIVVDSESTAKQCIQYLKEQMIEPEMFLPLDLLQVKPLKTRFRQHGSDIRLAFDVLKFDSQIETAILHCTKSTVICSTSEEADRVASGEIFGERTNAVALDGTLYTATGIISGGQADLQRKAKRWDEAALAVSEQRRETLRDELREAVKTTRKKRHLEISQQEIIGIKTRLKYAEADLKSHISSTKKLHTQKKQIEDDLTDIVVRWEQAKAASSVVAKKVKEFQTRINAIEDSIFQDFCQQTGLPSIRSYEERDIRLQEEFNRQKTDFQNKIQQIQTMIDYEIEEQNSLNENIKNWECSVARIQSDLNAHKANEENAQSEIEEVDIRLTKCQADVNQLKAAINVKTKEMSAANKTLIAADKVLFTTQKARTHLQNSLMQKKNQRHEVYKHCKLTGINIPFLAGSLDDVRIDGSSSNEATTTTTASDSQIATTSTQQAIEDEEHLQVDYEILPASLKGLNDEDAVKKAAEDLEEQLNNMEILVGKIHAPNMKADQRWETIKSKLRDQQTEFDETRKKAREVRNAFEKVKKERHEKFMNCYEKISSNIDGIYKSLTQNQSAQAILGLDNPEEPYLDGVSYNCVAPGKRFQAMSNLSGGEKTLAALALLFAIHSYEPAPFFVLDEIDAALDNTNISKVMKYMKSKTPSLQILVISLKEEFYSHADALIGIAPDPQDTDCIVSKLYSLDLTPYGA</sequence>
<evidence type="ECO:0000256" key="6">
    <source>
        <dbReference type="ARBA" id="ARBA00022776"/>
    </source>
</evidence>
<feature type="coiled-coil region" evidence="11">
    <location>
        <begin position="875"/>
        <end position="916"/>
    </location>
</feature>